<sequence length="148" mass="16311">MREGPRRQIAEVPEDGSLPGRRGVHDRRREQELPEEVQARDAVTDCRFVGTAFAAPRTPRSNEGSTRAAARVHRADYPEAEVLLQETLDEEKEADEKLNELAETVINVEAQEAEGDGEDDTEEEEPEEDEPAPAPQKGKAAPKAGGKK</sequence>
<comment type="caution">
    <text evidence="2">The sequence shown here is derived from an EMBL/GenBank/DDBJ whole genome shotgun (WGS) entry which is preliminary data.</text>
</comment>
<evidence type="ECO:0000256" key="1">
    <source>
        <dbReference type="SAM" id="MobiDB-lite"/>
    </source>
</evidence>
<dbReference type="Proteomes" id="UP000676565">
    <property type="component" value="Unassembled WGS sequence"/>
</dbReference>
<evidence type="ECO:0000313" key="2">
    <source>
        <dbReference type="EMBL" id="MBP3956912.1"/>
    </source>
</evidence>
<organism evidence="2 3">
    <name type="scientific">Gemmata palustris</name>
    <dbReference type="NCBI Taxonomy" id="2822762"/>
    <lineage>
        <taxon>Bacteria</taxon>
        <taxon>Pseudomonadati</taxon>
        <taxon>Planctomycetota</taxon>
        <taxon>Planctomycetia</taxon>
        <taxon>Gemmatales</taxon>
        <taxon>Gemmataceae</taxon>
        <taxon>Gemmata</taxon>
    </lineage>
</organism>
<accession>A0ABS5BT61</accession>
<proteinExistence type="predicted"/>
<dbReference type="InterPro" id="IPR012347">
    <property type="entry name" value="Ferritin-like"/>
</dbReference>
<protein>
    <submittedName>
        <fullName evidence="2">DUF892 family protein</fullName>
    </submittedName>
</protein>
<name>A0ABS5BT61_9BACT</name>
<dbReference type="EMBL" id="JAGKQQ010000001">
    <property type="protein sequence ID" value="MBP3956912.1"/>
    <property type="molecule type" value="Genomic_DNA"/>
</dbReference>
<feature type="region of interest" description="Disordered" evidence="1">
    <location>
        <begin position="105"/>
        <end position="148"/>
    </location>
</feature>
<feature type="region of interest" description="Disordered" evidence="1">
    <location>
        <begin position="1"/>
        <end position="73"/>
    </location>
</feature>
<dbReference type="Gene3D" id="1.20.1260.10">
    <property type="match status" value="1"/>
</dbReference>
<reference evidence="2 3" key="1">
    <citation type="submission" date="2021-04" db="EMBL/GenBank/DDBJ databases">
        <authorList>
            <person name="Ivanova A."/>
        </authorList>
    </citation>
    <scope>NUCLEOTIDE SEQUENCE [LARGE SCALE GENOMIC DNA]</scope>
    <source>
        <strain evidence="2 3">G18</strain>
    </source>
</reference>
<gene>
    <name evidence="2" type="ORF">J8F10_16700</name>
</gene>
<feature type="compositionally biased region" description="Acidic residues" evidence="1">
    <location>
        <begin position="111"/>
        <end position="131"/>
    </location>
</feature>
<evidence type="ECO:0000313" key="3">
    <source>
        <dbReference type="Proteomes" id="UP000676565"/>
    </source>
</evidence>
<feature type="compositionally biased region" description="Basic and acidic residues" evidence="1">
    <location>
        <begin position="27"/>
        <end position="44"/>
    </location>
</feature>
<keyword evidence="3" id="KW-1185">Reference proteome</keyword>
<feature type="compositionally biased region" description="Low complexity" evidence="1">
    <location>
        <begin position="135"/>
        <end position="148"/>
    </location>
</feature>